<dbReference type="Proteomes" id="UP000499080">
    <property type="component" value="Unassembled WGS sequence"/>
</dbReference>
<keyword evidence="2" id="KW-1185">Reference proteome</keyword>
<evidence type="ECO:0000313" key="1">
    <source>
        <dbReference type="EMBL" id="GBN61563.1"/>
    </source>
</evidence>
<dbReference type="AlphaFoldDB" id="A0A4Y2QEQ5"/>
<accession>A0A4Y2QEQ5</accession>
<proteinExistence type="predicted"/>
<evidence type="ECO:0000313" key="2">
    <source>
        <dbReference type="Proteomes" id="UP000499080"/>
    </source>
</evidence>
<gene>
    <name evidence="1" type="ORF">AVEN_15086_1</name>
</gene>
<name>A0A4Y2QEQ5_ARAVE</name>
<comment type="caution">
    <text evidence="1">The sequence shown here is derived from an EMBL/GenBank/DDBJ whole genome shotgun (WGS) entry which is preliminary data.</text>
</comment>
<organism evidence="1 2">
    <name type="scientific">Araneus ventricosus</name>
    <name type="common">Orbweaver spider</name>
    <name type="synonym">Epeira ventricosa</name>
    <dbReference type="NCBI Taxonomy" id="182803"/>
    <lineage>
        <taxon>Eukaryota</taxon>
        <taxon>Metazoa</taxon>
        <taxon>Ecdysozoa</taxon>
        <taxon>Arthropoda</taxon>
        <taxon>Chelicerata</taxon>
        <taxon>Arachnida</taxon>
        <taxon>Araneae</taxon>
        <taxon>Araneomorphae</taxon>
        <taxon>Entelegynae</taxon>
        <taxon>Araneoidea</taxon>
        <taxon>Araneidae</taxon>
        <taxon>Araneus</taxon>
    </lineage>
</organism>
<reference evidence="1 2" key="1">
    <citation type="journal article" date="2019" name="Sci. Rep.">
        <title>Orb-weaving spider Araneus ventricosus genome elucidates the spidroin gene catalogue.</title>
        <authorList>
            <person name="Kono N."/>
            <person name="Nakamura H."/>
            <person name="Ohtoshi R."/>
            <person name="Moran D.A.P."/>
            <person name="Shinohara A."/>
            <person name="Yoshida Y."/>
            <person name="Fujiwara M."/>
            <person name="Mori M."/>
            <person name="Tomita M."/>
            <person name="Arakawa K."/>
        </authorList>
    </citation>
    <scope>NUCLEOTIDE SEQUENCE [LARGE SCALE GENOMIC DNA]</scope>
</reference>
<sequence length="148" mass="16597">MVNNRPTHHRLARERNGGKTCSSWPIKLVFLSRRPWSHTPKFGRRNTPSCGVFVPSSLPAVDAPCSKYPLSPVVGLQRIAIARGFVGWLERSGEISVNARTSKKTSRRTETSVQVYGLLQLVDASQGCNIGLFKVKLWKSGFFQSLWR</sequence>
<protein>
    <submittedName>
        <fullName evidence="1">Uncharacterized protein</fullName>
    </submittedName>
</protein>
<dbReference type="EMBL" id="BGPR01013650">
    <property type="protein sequence ID" value="GBN61563.1"/>
    <property type="molecule type" value="Genomic_DNA"/>
</dbReference>